<evidence type="ECO:0000256" key="1">
    <source>
        <dbReference type="SAM" id="Phobius"/>
    </source>
</evidence>
<dbReference type="AlphaFoldDB" id="A0A1Z9YZ02"/>
<keyword evidence="1" id="KW-1133">Transmembrane helix</keyword>
<protein>
    <submittedName>
        <fullName evidence="2">Uncharacterized protein</fullName>
    </submittedName>
</protein>
<evidence type="ECO:0000313" key="2">
    <source>
        <dbReference type="EMBL" id="OUY07433.1"/>
    </source>
</evidence>
<reference evidence="2 3" key="1">
    <citation type="submission" date="2017-05" db="EMBL/GenBank/DDBJ databases">
        <title>Acinetobacter populi ANC 5415 (= PBJ7), whole genome shotgun sequencing project.</title>
        <authorList>
            <person name="Nemec A."/>
            <person name="Radolfova-Krizova L."/>
        </authorList>
    </citation>
    <scope>NUCLEOTIDE SEQUENCE [LARGE SCALE GENOMIC DNA]</scope>
    <source>
        <strain evidence="2 3">PBJ7</strain>
    </source>
</reference>
<dbReference type="Proteomes" id="UP000196536">
    <property type="component" value="Unassembled WGS sequence"/>
</dbReference>
<comment type="caution">
    <text evidence="2">The sequence shown here is derived from an EMBL/GenBank/DDBJ whole genome shotgun (WGS) entry which is preliminary data.</text>
</comment>
<feature type="transmembrane region" description="Helical" evidence="1">
    <location>
        <begin position="43"/>
        <end position="71"/>
    </location>
</feature>
<dbReference type="OrthoDB" id="6711796at2"/>
<dbReference type="RefSeq" id="WP_087619984.1">
    <property type="nucleotide sequence ID" value="NZ_NEXX01000002.1"/>
</dbReference>
<sequence>MDKNFKVWLISTYFGIGVLYAIYQHFWGQYNYKPFGFNLGQGIFWPAMMFPGVGKFIGGLLILAVIGFIVLRPRN</sequence>
<accession>A0A1Z9YZ02</accession>
<feature type="transmembrane region" description="Helical" evidence="1">
    <location>
        <begin position="7"/>
        <end position="23"/>
    </location>
</feature>
<gene>
    <name evidence="2" type="ORF">CAP51_06665</name>
</gene>
<dbReference type="EMBL" id="NEXX01000002">
    <property type="protein sequence ID" value="OUY07433.1"/>
    <property type="molecule type" value="Genomic_DNA"/>
</dbReference>
<organism evidence="2 3">
    <name type="scientific">Acinetobacter populi</name>
    <dbReference type="NCBI Taxonomy" id="1582270"/>
    <lineage>
        <taxon>Bacteria</taxon>
        <taxon>Pseudomonadati</taxon>
        <taxon>Pseudomonadota</taxon>
        <taxon>Gammaproteobacteria</taxon>
        <taxon>Moraxellales</taxon>
        <taxon>Moraxellaceae</taxon>
        <taxon>Acinetobacter</taxon>
    </lineage>
</organism>
<keyword evidence="1" id="KW-0472">Membrane</keyword>
<evidence type="ECO:0000313" key="3">
    <source>
        <dbReference type="Proteomes" id="UP000196536"/>
    </source>
</evidence>
<name>A0A1Z9YZ02_9GAMM</name>
<keyword evidence="3" id="KW-1185">Reference proteome</keyword>
<keyword evidence="1" id="KW-0812">Transmembrane</keyword>
<proteinExistence type="predicted"/>